<proteinExistence type="inferred from homology"/>
<protein>
    <submittedName>
        <fullName evidence="3">GIY-YIG nuclease family protein</fullName>
    </submittedName>
</protein>
<dbReference type="InterPro" id="IPR035901">
    <property type="entry name" value="GIY-YIG_endonuc_sf"/>
</dbReference>
<dbReference type="EMBL" id="RDQZ01000038">
    <property type="protein sequence ID" value="RXH07566.1"/>
    <property type="molecule type" value="Genomic_DNA"/>
</dbReference>
<evidence type="ECO:0000256" key="1">
    <source>
        <dbReference type="ARBA" id="ARBA00007435"/>
    </source>
</evidence>
<dbReference type="SUPFAM" id="SSF82771">
    <property type="entry name" value="GIY-YIG endonuclease"/>
    <property type="match status" value="1"/>
</dbReference>
<feature type="domain" description="GIY-YIG" evidence="2">
    <location>
        <begin position="3"/>
        <end position="79"/>
    </location>
</feature>
<dbReference type="CDD" id="cd10448">
    <property type="entry name" value="GIY-YIG_unchar_3"/>
    <property type="match status" value="1"/>
</dbReference>
<gene>
    <name evidence="3" type="ORF">EAS56_32430</name>
</gene>
<dbReference type="Proteomes" id="UP000290401">
    <property type="component" value="Unassembled WGS sequence"/>
</dbReference>
<organism evidence="3 4">
    <name type="scientific">Bradyrhizobium guangzhouense</name>
    <dbReference type="NCBI Taxonomy" id="1325095"/>
    <lineage>
        <taxon>Bacteria</taxon>
        <taxon>Pseudomonadati</taxon>
        <taxon>Pseudomonadota</taxon>
        <taxon>Alphaproteobacteria</taxon>
        <taxon>Hyphomicrobiales</taxon>
        <taxon>Nitrobacteraceae</taxon>
        <taxon>Bradyrhizobium</taxon>
    </lineage>
</organism>
<name>A0ABY0DX47_9BRAD</name>
<dbReference type="PANTHER" id="PTHR34477">
    <property type="entry name" value="UPF0213 PROTEIN YHBQ"/>
    <property type="match status" value="1"/>
</dbReference>
<dbReference type="SMART" id="SM00465">
    <property type="entry name" value="GIYc"/>
    <property type="match status" value="1"/>
</dbReference>
<evidence type="ECO:0000313" key="4">
    <source>
        <dbReference type="Proteomes" id="UP000290401"/>
    </source>
</evidence>
<dbReference type="Gene3D" id="3.40.1440.10">
    <property type="entry name" value="GIY-YIG endonuclease"/>
    <property type="match status" value="1"/>
</dbReference>
<dbReference type="RefSeq" id="WP_128958718.1">
    <property type="nucleotide sequence ID" value="NZ_RDQZ01000038.1"/>
</dbReference>
<sequence length="100" mass="11737">MQTAFFVYILASKRNGTLYVGVTNDLARRMAAHKAKLVPGFTKQYDVTLLVYFETYESILEARAREHSLKRWRRAWKLKLIEDLNPDWRDLTDELNSLAS</sequence>
<accession>A0ABY0DX47</accession>
<dbReference type="Pfam" id="PF01541">
    <property type="entry name" value="GIY-YIG"/>
    <property type="match status" value="1"/>
</dbReference>
<dbReference type="InterPro" id="IPR000305">
    <property type="entry name" value="GIY-YIG_endonuc"/>
</dbReference>
<dbReference type="PANTHER" id="PTHR34477:SF5">
    <property type="entry name" value="BSL5627 PROTEIN"/>
    <property type="match status" value="1"/>
</dbReference>
<dbReference type="PROSITE" id="PS50164">
    <property type="entry name" value="GIY_YIG"/>
    <property type="match status" value="1"/>
</dbReference>
<reference evidence="3 4" key="1">
    <citation type="submission" date="2018-10" db="EMBL/GenBank/DDBJ databases">
        <title>Bradyrhizobium sp. nov., effective nodules isolated from peanut in China.</title>
        <authorList>
            <person name="Li Y."/>
        </authorList>
    </citation>
    <scope>NUCLEOTIDE SEQUENCE [LARGE SCALE GENOMIC DNA]</scope>
    <source>
        <strain evidence="3 4">CCBAU 53426</strain>
    </source>
</reference>
<comment type="similarity">
    <text evidence="1">Belongs to the UPF0213 family.</text>
</comment>
<evidence type="ECO:0000313" key="3">
    <source>
        <dbReference type="EMBL" id="RXH07566.1"/>
    </source>
</evidence>
<dbReference type="InterPro" id="IPR050190">
    <property type="entry name" value="UPF0213_domain"/>
</dbReference>
<comment type="caution">
    <text evidence="3">The sequence shown here is derived from an EMBL/GenBank/DDBJ whole genome shotgun (WGS) entry which is preliminary data.</text>
</comment>
<evidence type="ECO:0000259" key="2">
    <source>
        <dbReference type="PROSITE" id="PS50164"/>
    </source>
</evidence>
<keyword evidence="4" id="KW-1185">Reference proteome</keyword>